<dbReference type="FunFam" id="3.40.930.10:FF:000009">
    <property type="entry name" value="PTS system, fructose specific IIABC component"/>
    <property type="match status" value="1"/>
</dbReference>
<dbReference type="InterPro" id="IPR006327">
    <property type="entry name" value="PTS_IIC_fruc"/>
</dbReference>
<dbReference type="InterPro" id="IPR004715">
    <property type="entry name" value="PTS_IIA_fruc"/>
</dbReference>
<dbReference type="OrthoDB" id="9782569at2"/>
<name>A0A2N5H9Z9_9BACI</name>
<feature type="transmembrane region" description="Helical" evidence="13">
    <location>
        <begin position="135"/>
        <end position="155"/>
    </location>
</feature>
<evidence type="ECO:0000256" key="12">
    <source>
        <dbReference type="ARBA" id="ARBA00023136"/>
    </source>
</evidence>
<evidence type="ECO:0000256" key="2">
    <source>
        <dbReference type="ARBA" id="ARBA00004496"/>
    </source>
</evidence>
<accession>A0A2N5H9Z9</accession>
<evidence type="ECO:0000256" key="1">
    <source>
        <dbReference type="ARBA" id="ARBA00004429"/>
    </source>
</evidence>
<feature type="domain" description="PTS EIIB type-2" evidence="15">
    <location>
        <begin position="4"/>
        <end position="99"/>
    </location>
</feature>
<evidence type="ECO:0000259" key="15">
    <source>
        <dbReference type="PROSITE" id="PS51099"/>
    </source>
</evidence>
<dbReference type="GO" id="GO:0090563">
    <property type="term" value="F:protein-phosphocysteine-sugar phosphotransferase activity"/>
    <property type="evidence" value="ECO:0007669"/>
    <property type="project" value="TreeGrafter"/>
</dbReference>
<dbReference type="GO" id="GO:0005737">
    <property type="term" value="C:cytoplasm"/>
    <property type="evidence" value="ECO:0007669"/>
    <property type="project" value="UniProtKB-SubCell"/>
</dbReference>
<evidence type="ECO:0000256" key="3">
    <source>
        <dbReference type="ARBA" id="ARBA00022448"/>
    </source>
</evidence>
<evidence type="ECO:0000256" key="7">
    <source>
        <dbReference type="ARBA" id="ARBA00022679"/>
    </source>
</evidence>
<keyword evidence="6" id="KW-0762">Sugar transport</keyword>
<dbReference type="GO" id="GO:0009401">
    <property type="term" value="P:phosphoenolpyruvate-dependent sugar phosphotransferase system"/>
    <property type="evidence" value="ECO:0007669"/>
    <property type="project" value="UniProtKB-KW"/>
</dbReference>
<keyword evidence="10" id="KW-0418">Kinase</keyword>
<dbReference type="Pfam" id="PF02302">
    <property type="entry name" value="PTS_IIB"/>
    <property type="match status" value="1"/>
</dbReference>
<dbReference type="GO" id="GO:0005351">
    <property type="term" value="F:carbohydrate:proton symporter activity"/>
    <property type="evidence" value="ECO:0007669"/>
    <property type="project" value="InterPro"/>
</dbReference>
<feature type="domain" description="PTS EIIA type-2" evidence="14">
    <location>
        <begin position="501"/>
        <end position="646"/>
    </location>
</feature>
<feature type="transmembrane region" description="Helical" evidence="13">
    <location>
        <begin position="297"/>
        <end position="317"/>
    </location>
</feature>
<comment type="caution">
    <text evidence="17">The sequence shown here is derived from an EMBL/GenBank/DDBJ whole genome shotgun (WGS) entry which is preliminary data.</text>
</comment>
<dbReference type="Pfam" id="PF02378">
    <property type="entry name" value="PTS_EIIC"/>
    <property type="match status" value="1"/>
</dbReference>
<dbReference type="PROSITE" id="PS00372">
    <property type="entry name" value="PTS_EIIA_TYPE_2_HIS"/>
    <property type="match status" value="1"/>
</dbReference>
<reference evidence="17 18" key="1">
    <citation type="submission" date="2017-11" db="EMBL/GenBank/DDBJ databases">
        <title>Comparitive Functional Genomics of Dry Heat Resistant strains isolated from the Viking Spacecraft.</title>
        <authorList>
            <person name="Seuylemezian A."/>
            <person name="Cooper K."/>
            <person name="Vaishampayan P."/>
        </authorList>
    </citation>
    <scope>NUCLEOTIDE SEQUENCE [LARGE SCALE GENOMIC DNA]</scope>
    <source>
        <strain evidence="17 18">V32-6</strain>
    </source>
</reference>
<keyword evidence="12 13" id="KW-0472">Membrane</keyword>
<keyword evidence="8" id="KW-0598">Phosphotransferase system</keyword>
<dbReference type="SUPFAM" id="SSF52794">
    <property type="entry name" value="PTS system IIB component-like"/>
    <property type="match status" value="1"/>
</dbReference>
<dbReference type="PANTHER" id="PTHR30505">
    <property type="entry name" value="FRUCTOSE-LIKE PERMEASE"/>
    <property type="match status" value="1"/>
</dbReference>
<keyword evidence="3" id="KW-0813">Transport</keyword>
<dbReference type="PROSITE" id="PS51094">
    <property type="entry name" value="PTS_EIIA_TYPE_2"/>
    <property type="match status" value="1"/>
</dbReference>
<dbReference type="AlphaFoldDB" id="A0A2N5H9Z9"/>
<evidence type="ECO:0000256" key="6">
    <source>
        <dbReference type="ARBA" id="ARBA00022597"/>
    </source>
</evidence>
<dbReference type="Gene3D" id="3.40.930.10">
    <property type="entry name" value="Mannitol-specific EII, Chain A"/>
    <property type="match status" value="1"/>
</dbReference>
<evidence type="ECO:0000256" key="13">
    <source>
        <dbReference type="SAM" id="Phobius"/>
    </source>
</evidence>
<dbReference type="FunFam" id="3.40.50.2300:FF:000014">
    <property type="entry name" value="PTS system fructose-like transporter subunit IIB"/>
    <property type="match status" value="1"/>
</dbReference>
<evidence type="ECO:0000256" key="10">
    <source>
        <dbReference type="ARBA" id="ARBA00022777"/>
    </source>
</evidence>
<dbReference type="Gene3D" id="3.40.50.2300">
    <property type="match status" value="1"/>
</dbReference>
<feature type="transmembrane region" description="Helical" evidence="13">
    <location>
        <begin position="217"/>
        <end position="243"/>
    </location>
</feature>
<evidence type="ECO:0000256" key="11">
    <source>
        <dbReference type="ARBA" id="ARBA00022989"/>
    </source>
</evidence>
<dbReference type="InterPro" id="IPR003352">
    <property type="entry name" value="PTS_EIIC"/>
</dbReference>
<dbReference type="GO" id="GO:0005886">
    <property type="term" value="C:plasma membrane"/>
    <property type="evidence" value="ECO:0007669"/>
    <property type="project" value="UniProtKB-SubCell"/>
</dbReference>
<dbReference type="PROSITE" id="PS51104">
    <property type="entry name" value="PTS_EIIC_TYPE_2"/>
    <property type="match status" value="1"/>
</dbReference>
<proteinExistence type="predicted"/>
<feature type="transmembrane region" description="Helical" evidence="13">
    <location>
        <begin position="398"/>
        <end position="418"/>
    </location>
</feature>
<evidence type="ECO:0000256" key="5">
    <source>
        <dbReference type="ARBA" id="ARBA00022553"/>
    </source>
</evidence>
<dbReference type="PROSITE" id="PS51099">
    <property type="entry name" value="PTS_EIIB_TYPE_2"/>
    <property type="match status" value="1"/>
</dbReference>
<dbReference type="Pfam" id="PF00359">
    <property type="entry name" value="PTS_EIIA_2"/>
    <property type="match status" value="1"/>
</dbReference>
<feature type="transmembrane region" description="Helical" evidence="13">
    <location>
        <begin position="438"/>
        <end position="459"/>
    </location>
</feature>
<evidence type="ECO:0000259" key="14">
    <source>
        <dbReference type="PROSITE" id="PS51094"/>
    </source>
</evidence>
<evidence type="ECO:0000313" key="18">
    <source>
        <dbReference type="Proteomes" id="UP000234950"/>
    </source>
</evidence>
<feature type="transmembrane region" description="Helical" evidence="13">
    <location>
        <begin position="255"/>
        <end position="277"/>
    </location>
</feature>
<dbReference type="InterPro" id="IPR013011">
    <property type="entry name" value="PTS_EIIB_2"/>
</dbReference>
<dbReference type="InterPro" id="IPR013014">
    <property type="entry name" value="PTS_EIIC_2"/>
</dbReference>
<evidence type="ECO:0000256" key="8">
    <source>
        <dbReference type="ARBA" id="ARBA00022683"/>
    </source>
</evidence>
<dbReference type="NCBIfam" id="TIGR00829">
    <property type="entry name" value="FRU"/>
    <property type="match status" value="1"/>
</dbReference>
<dbReference type="PANTHER" id="PTHR30505:SF0">
    <property type="entry name" value="FRUCTOSE-LIKE PTS SYSTEM EIIBC COMPONENT-RELATED"/>
    <property type="match status" value="1"/>
</dbReference>
<dbReference type="InterPro" id="IPR036095">
    <property type="entry name" value="PTS_EIIB-like_sf"/>
</dbReference>
<keyword evidence="7" id="KW-0808">Transferase</keyword>
<dbReference type="CDD" id="cd05569">
    <property type="entry name" value="PTS_IIB_fructose"/>
    <property type="match status" value="1"/>
</dbReference>
<dbReference type="InterPro" id="IPR050864">
    <property type="entry name" value="Bacterial_PTS_Sugar_Transport"/>
</dbReference>
<dbReference type="NCBIfam" id="TIGR01427">
    <property type="entry name" value="PTS_IIC_fructo"/>
    <property type="match status" value="1"/>
</dbReference>
<dbReference type="SUPFAM" id="SSF55804">
    <property type="entry name" value="Phoshotransferase/anion transport protein"/>
    <property type="match status" value="1"/>
</dbReference>
<dbReference type="GO" id="GO:0022877">
    <property type="term" value="F:protein-N(PI)-phosphohistidine-fructose phosphotransferase system transporter activity"/>
    <property type="evidence" value="ECO:0007669"/>
    <property type="project" value="InterPro"/>
</dbReference>
<evidence type="ECO:0000256" key="9">
    <source>
        <dbReference type="ARBA" id="ARBA00022692"/>
    </source>
</evidence>
<dbReference type="GO" id="GO:0016301">
    <property type="term" value="F:kinase activity"/>
    <property type="evidence" value="ECO:0007669"/>
    <property type="project" value="UniProtKB-KW"/>
</dbReference>
<keyword evidence="11 13" id="KW-1133">Transmembrane helix</keyword>
<dbReference type="NCBIfam" id="TIGR00848">
    <property type="entry name" value="fruA"/>
    <property type="match status" value="1"/>
</dbReference>
<dbReference type="InterPro" id="IPR002178">
    <property type="entry name" value="PTS_EIIA_type-2_dom"/>
</dbReference>
<keyword evidence="9 13" id="KW-0812">Transmembrane</keyword>
<dbReference type="InterPro" id="IPR003501">
    <property type="entry name" value="PTS_EIIB_2/3"/>
</dbReference>
<keyword evidence="18" id="KW-1185">Reference proteome</keyword>
<evidence type="ECO:0000313" key="17">
    <source>
        <dbReference type="EMBL" id="PLS02342.1"/>
    </source>
</evidence>
<dbReference type="EMBL" id="PGVE01000074">
    <property type="protein sequence ID" value="PLS02342.1"/>
    <property type="molecule type" value="Genomic_DNA"/>
</dbReference>
<feature type="transmembrane region" description="Helical" evidence="13">
    <location>
        <begin position="338"/>
        <end position="359"/>
    </location>
</feature>
<dbReference type="InterPro" id="IPR003353">
    <property type="entry name" value="PTS_IIB_fruc"/>
</dbReference>
<gene>
    <name evidence="17" type="ORF">CVD27_20400</name>
</gene>
<dbReference type="CDD" id="cd00211">
    <property type="entry name" value="PTS_IIA_fru"/>
    <property type="match status" value="1"/>
</dbReference>
<keyword evidence="4" id="KW-1003">Cell membrane</keyword>
<sequence length="646" mass="67562">MAKILAVTACPVGIAHTYMAAENLQKAGIALGVDIKVETQGSIGIENALTEQEIAEADGIIIAADKEVAKDRFAGKKLIVTGVQEGIRNPEELIKRIQNGDAPVYKPEASALAGSKKSRSKENPIYKHLMNGVSYMVPFIVVGGLLIAIALTLGGEQTPGGIKIPDGSFWKHIESLGATSFMFMVPILSGFIAVSIADRPGLVPGMIGGYIAANGSFYGSTAGAGFIGGIIAGFLAGYVALGIKKIKVPKAVQPVMPIIFIPILSSVIVGLLFIFVIGHPVASVFAALTSWLAGMQGGSSILLAMILGAMIAVDMGGPFNKVAFLFGSAMIGEGNYEIMGPIAAAICIPPIGLGLATFINKRKFSQTERDAGKASFTMGLFGITEGAIPFAAQDPLRVIPSIVVGSMVGSVIAMLAGVGDRVAHGGPIVAVLGAVDHVVMFFVAVIVGVIVTALLVTALKKNVEAEPVAAGVGPVSRGSVPEKLEPKVESAPIAAIRQLTDIMNLGLIETELTGTTRDDVIDELIAKFDASGILTSKEEYKQAILNREGESSTGLGMNIAIPHGKSNAVKRPAVAFGIKRSGVDWKSLDGTDAKLIFMIAVPEQAAGDAHLKILQMLSRRLMDDKFRDQLLNVTSKEEAYQLLETI</sequence>
<evidence type="ECO:0000259" key="16">
    <source>
        <dbReference type="PROSITE" id="PS51104"/>
    </source>
</evidence>
<dbReference type="Proteomes" id="UP000234950">
    <property type="component" value="Unassembled WGS sequence"/>
</dbReference>
<comment type="subcellular location">
    <subcellularLocation>
        <location evidence="1">Cell inner membrane</location>
        <topology evidence="1">Multi-pass membrane protein</topology>
    </subcellularLocation>
    <subcellularLocation>
        <location evidence="2">Cytoplasm</location>
    </subcellularLocation>
</comment>
<feature type="transmembrane region" description="Helical" evidence="13">
    <location>
        <begin position="176"/>
        <end position="197"/>
    </location>
</feature>
<organism evidence="17 18">
    <name type="scientific">Neobacillus cucumis</name>
    <dbReference type="NCBI Taxonomy" id="1740721"/>
    <lineage>
        <taxon>Bacteria</taxon>
        <taxon>Bacillati</taxon>
        <taxon>Bacillota</taxon>
        <taxon>Bacilli</taxon>
        <taxon>Bacillales</taxon>
        <taxon>Bacillaceae</taxon>
        <taxon>Neobacillus</taxon>
    </lineage>
</organism>
<evidence type="ECO:0000256" key="4">
    <source>
        <dbReference type="ARBA" id="ARBA00022475"/>
    </source>
</evidence>
<dbReference type="RefSeq" id="WP_101649927.1">
    <property type="nucleotide sequence ID" value="NZ_PGVE01000074.1"/>
</dbReference>
<protein>
    <submittedName>
        <fullName evidence="17">PTS mannose transporter subunit IIABC</fullName>
    </submittedName>
</protein>
<keyword evidence="5" id="KW-0597">Phosphoprotein</keyword>
<dbReference type="InterPro" id="IPR016152">
    <property type="entry name" value="PTrfase/Anion_transptr"/>
</dbReference>
<feature type="domain" description="PTS EIIC type-2" evidence="16">
    <location>
        <begin position="125"/>
        <end position="458"/>
    </location>
</feature>